<evidence type="ECO:0000256" key="2">
    <source>
        <dbReference type="ARBA" id="ARBA00009254"/>
    </source>
</evidence>
<dbReference type="GO" id="GO:0032543">
    <property type="term" value="P:mitochondrial translation"/>
    <property type="evidence" value="ECO:0007669"/>
    <property type="project" value="TreeGrafter"/>
</dbReference>
<dbReference type="SUPFAM" id="SSF46561">
    <property type="entry name" value="Ribosomal protein L29 (L29p)"/>
    <property type="match status" value="1"/>
</dbReference>
<sequence>MMTLRSALTRLKSRGVAGPSRLLSTSSVALQAPVPVPTKPASQSRTRVPTDQVDQLRSYPAHPLLQFFHTHASLFPSDLAHPPTTAVVQTAESSPTNQPGFSIRLPHAVHKSDLGKNGSGRAWLAAELRTKSSKDLHTLWYVLLQERNRLATSWEELGRIGGRQAAKMWNENLSRRNHRVRKSMARIKLVLNERRLALIEAQKQVREGVEYLEPEADDGADLFEETTPAPAAATQPPTEA</sequence>
<keyword evidence="5" id="KW-0687">Ribonucleoprotein</keyword>
<gene>
    <name evidence="9" type="ORF">PFL1_05835</name>
</gene>
<accession>A0A061H2B3</accession>
<evidence type="ECO:0000256" key="8">
    <source>
        <dbReference type="SAM" id="MobiDB-lite"/>
    </source>
</evidence>
<evidence type="ECO:0000256" key="1">
    <source>
        <dbReference type="ARBA" id="ARBA00004173"/>
    </source>
</evidence>
<keyword evidence="3" id="KW-0689">Ribosomal protein</keyword>
<evidence type="ECO:0000313" key="10">
    <source>
        <dbReference type="Proteomes" id="UP000053664"/>
    </source>
</evidence>
<dbReference type="Pfam" id="PF06984">
    <property type="entry name" value="MRP-L47"/>
    <property type="match status" value="1"/>
</dbReference>
<dbReference type="GeneID" id="19319920"/>
<evidence type="ECO:0000256" key="6">
    <source>
        <dbReference type="ARBA" id="ARBA00035289"/>
    </source>
</evidence>
<dbReference type="InterPro" id="IPR010729">
    <property type="entry name" value="Ribosomal_uL29_mit"/>
</dbReference>
<feature type="region of interest" description="Disordered" evidence="8">
    <location>
        <begin position="216"/>
        <end position="240"/>
    </location>
</feature>
<keyword evidence="4" id="KW-0496">Mitochondrion</keyword>
<dbReference type="RefSeq" id="XP_007881564.1">
    <property type="nucleotide sequence ID" value="XM_007883373.1"/>
</dbReference>
<reference evidence="9 10" key="1">
    <citation type="journal article" date="2013" name="Plant Cell">
        <title>The transition from a phytopathogenic smut ancestor to an anamorphic biocontrol agent deciphered by comparative whole-genome analysis.</title>
        <authorList>
            <person name="Lefebvre F."/>
            <person name="Joly D.L."/>
            <person name="Labbe C."/>
            <person name="Teichmann B."/>
            <person name="Linning R."/>
            <person name="Belzile F."/>
            <person name="Bakkeren G."/>
            <person name="Belanger R.R."/>
        </authorList>
    </citation>
    <scope>NUCLEOTIDE SEQUENCE [LARGE SCALE GENOMIC DNA]</scope>
    <source>
        <strain evidence="9 10">PF-1</strain>
    </source>
</reference>
<dbReference type="EMBL" id="KE361644">
    <property type="protein sequence ID" value="EPQ26513.1"/>
    <property type="molecule type" value="Genomic_DNA"/>
</dbReference>
<evidence type="ECO:0000256" key="4">
    <source>
        <dbReference type="ARBA" id="ARBA00023128"/>
    </source>
</evidence>
<feature type="compositionally biased region" description="Low complexity" evidence="8">
    <location>
        <begin position="225"/>
        <end position="240"/>
    </location>
</feature>
<dbReference type="Gene3D" id="6.10.330.20">
    <property type="match status" value="1"/>
</dbReference>
<proteinExistence type="inferred from homology"/>
<dbReference type="GO" id="GO:0005762">
    <property type="term" value="C:mitochondrial large ribosomal subunit"/>
    <property type="evidence" value="ECO:0007669"/>
    <property type="project" value="TreeGrafter"/>
</dbReference>
<evidence type="ECO:0000313" key="9">
    <source>
        <dbReference type="EMBL" id="EPQ26513.1"/>
    </source>
</evidence>
<dbReference type="CDD" id="cd00427">
    <property type="entry name" value="Ribosomal_L29_HIP"/>
    <property type="match status" value="1"/>
</dbReference>
<evidence type="ECO:0000256" key="3">
    <source>
        <dbReference type="ARBA" id="ARBA00022980"/>
    </source>
</evidence>
<evidence type="ECO:0000256" key="7">
    <source>
        <dbReference type="ARBA" id="ARBA00035399"/>
    </source>
</evidence>
<comment type="similarity">
    <text evidence="2">Belongs to the universal ribosomal protein uL29 family.</text>
</comment>
<dbReference type="InterPro" id="IPR001854">
    <property type="entry name" value="Ribosomal_uL29"/>
</dbReference>
<comment type="subcellular location">
    <subcellularLocation>
        <location evidence="1">Mitochondrion</location>
    </subcellularLocation>
</comment>
<dbReference type="InterPro" id="IPR038340">
    <property type="entry name" value="MRP-L47_sf"/>
</dbReference>
<dbReference type="Proteomes" id="UP000053664">
    <property type="component" value="Unassembled WGS sequence"/>
</dbReference>
<dbReference type="PANTHER" id="PTHR21183">
    <property type="entry name" value="RIBOSOMAL PROTEIN L47, MITOCHONDRIAL-RELATED"/>
    <property type="match status" value="1"/>
</dbReference>
<dbReference type="GO" id="GO:0003735">
    <property type="term" value="F:structural constituent of ribosome"/>
    <property type="evidence" value="ECO:0007669"/>
    <property type="project" value="InterPro"/>
</dbReference>
<dbReference type="eggNOG" id="KOG3331">
    <property type="taxonomic scope" value="Eukaryota"/>
</dbReference>
<dbReference type="PANTHER" id="PTHR21183:SF18">
    <property type="entry name" value="LARGE RIBOSOMAL SUBUNIT PROTEIN UL29M"/>
    <property type="match status" value="1"/>
</dbReference>
<dbReference type="HOGENOM" id="CLU_094331_0_0_1"/>
<organism evidence="9 10">
    <name type="scientific">Pseudozyma flocculosa PF-1</name>
    <dbReference type="NCBI Taxonomy" id="1277687"/>
    <lineage>
        <taxon>Eukaryota</taxon>
        <taxon>Fungi</taxon>
        <taxon>Dikarya</taxon>
        <taxon>Basidiomycota</taxon>
        <taxon>Ustilaginomycotina</taxon>
        <taxon>Ustilaginomycetes</taxon>
        <taxon>Ustilaginales</taxon>
        <taxon>Ustilaginaceae</taxon>
        <taxon>Pseudozyma</taxon>
    </lineage>
</organism>
<dbReference type="InterPro" id="IPR036049">
    <property type="entry name" value="Ribosomal_uL29_sf"/>
</dbReference>
<name>A0A061H2B3_9BASI</name>
<dbReference type="AlphaFoldDB" id="A0A061H2B3"/>
<protein>
    <recommendedName>
        <fullName evidence="6">Large ribosomal subunit protein uL29m</fullName>
    </recommendedName>
    <alternativeName>
        <fullName evidence="7">54S ribosomal protein L4, mitochondrial</fullName>
    </alternativeName>
</protein>
<dbReference type="OrthoDB" id="270763at2759"/>
<dbReference type="KEGG" id="pfp:PFL1_05835"/>
<evidence type="ECO:0000256" key="5">
    <source>
        <dbReference type="ARBA" id="ARBA00023274"/>
    </source>
</evidence>